<feature type="binding site" evidence="8">
    <location>
        <position position="211"/>
    </location>
    <ligand>
        <name>a divalent metal cation</name>
        <dbReference type="ChEBI" id="CHEBI:60240"/>
    </ligand>
</feature>
<sequence>MSVTPSAQYSLTIRVEIAHKPGMLGRVASAIGDAGGVIGAVDLVEVADETLVRDITVDAAGPDHWDAITAAIEGLDGAHVVDTTDRTFLMHVGGKIEQANKAPLKTRDDLSMAYTPGVARVCQAIADDRDKAFQYTIKRNTVAVVSDGTAVLGMGDIGPEAAMPVMEGKACLFKEFAGVDAFPICLDTKDTDEIVRTVKLLAPTFGGVNLEDISAPRCFEIEDRLKAELDIPVFHDDQHGTAIVTLAALLNACKITGRDLMDLRVLVTGLGAAGVAVTKILMEAGVRHVIGADSRGVVSTERADYQDGSMNSMKRWYAEHSNPEKITGTPADAIDGCDLFIGLSGARIFPAETLAKMNRDAMVFAMANPNPEVSPEEAAPYARIIATGRSDYPNQINNVLAFPGIFRGALDVRAQQITEEMKMAAARAIAQIIPDSELREDYIVPSVFNREVAPAVAEAVAQEARRTGAARVDDHAIGFAAGDVDRLLS</sequence>
<dbReference type="SUPFAM" id="SSF53223">
    <property type="entry name" value="Aminoacid dehydrogenase-like, N-terminal domain"/>
    <property type="match status" value="1"/>
</dbReference>
<dbReference type="GO" id="GO:0004470">
    <property type="term" value="F:malic enzyme activity"/>
    <property type="evidence" value="ECO:0007669"/>
    <property type="project" value="InterPro"/>
</dbReference>
<dbReference type="PROSITE" id="PS51671">
    <property type="entry name" value="ACT"/>
    <property type="match status" value="1"/>
</dbReference>
<evidence type="ECO:0000256" key="3">
    <source>
        <dbReference type="ARBA" id="ARBA00022723"/>
    </source>
</evidence>
<evidence type="ECO:0000256" key="5">
    <source>
        <dbReference type="ARBA" id="ARBA00029440"/>
    </source>
</evidence>
<dbReference type="CDD" id="cd05311">
    <property type="entry name" value="NAD_bind_2_malic_enz"/>
    <property type="match status" value="1"/>
</dbReference>
<feature type="binding site" evidence="7">
    <location>
        <position position="397"/>
    </location>
    <ligand>
        <name>(S)-malate</name>
        <dbReference type="ChEBI" id="CHEBI:15589"/>
    </ligand>
</feature>
<dbReference type="Proteomes" id="UP000240739">
    <property type="component" value="Unassembled WGS sequence"/>
</dbReference>
<keyword evidence="3 8" id="KW-0479">Metal-binding</keyword>
<proteinExistence type="inferred from homology"/>
<evidence type="ECO:0000256" key="1">
    <source>
        <dbReference type="ARBA" id="ARBA00001936"/>
    </source>
</evidence>
<evidence type="ECO:0000259" key="10">
    <source>
        <dbReference type="PROSITE" id="PS51671"/>
    </source>
</evidence>
<feature type="binding site" evidence="8">
    <location>
        <position position="237"/>
    </location>
    <ligand>
        <name>a divalent metal cation</name>
        <dbReference type="ChEBI" id="CHEBI:60240"/>
    </ligand>
</feature>
<evidence type="ECO:0000313" key="12">
    <source>
        <dbReference type="Proteomes" id="UP000240739"/>
    </source>
</evidence>
<comment type="pathway">
    <text evidence="5">Amino-acid biosynthesis.</text>
</comment>
<evidence type="ECO:0000256" key="8">
    <source>
        <dbReference type="PIRSR" id="PIRSR000106-3"/>
    </source>
</evidence>
<comment type="similarity">
    <text evidence="2 9">Belongs to the malic enzymes family.</text>
</comment>
<dbReference type="Pfam" id="PF03949">
    <property type="entry name" value="Malic_M"/>
    <property type="match status" value="1"/>
</dbReference>
<dbReference type="InterPro" id="IPR036291">
    <property type="entry name" value="NAD(P)-bd_dom_sf"/>
</dbReference>
<dbReference type="GO" id="GO:0016616">
    <property type="term" value="F:oxidoreductase activity, acting on the CH-OH group of donors, NAD or NADP as acceptor"/>
    <property type="evidence" value="ECO:0007669"/>
    <property type="project" value="InterPro"/>
</dbReference>
<dbReference type="EMBL" id="PYYB01000002">
    <property type="protein sequence ID" value="PTL56226.1"/>
    <property type="molecule type" value="Genomic_DNA"/>
</dbReference>
<reference evidence="11 12" key="1">
    <citation type="submission" date="2018-03" db="EMBL/GenBank/DDBJ databases">
        <title>Aquarubrobacter algicola gen. nov., sp. nov., a novel actinobacterium isolated from shallow eutrophic lake during the end of cyanobacterial harmful algal blooms.</title>
        <authorList>
            <person name="Chun S.J."/>
        </authorList>
    </citation>
    <scope>NUCLEOTIDE SEQUENCE [LARGE SCALE GENOMIC DNA]</scope>
    <source>
        <strain evidence="11 12">Seoho-28</strain>
    </source>
</reference>
<evidence type="ECO:0000256" key="9">
    <source>
        <dbReference type="RuleBase" id="RU003427"/>
    </source>
</evidence>
<dbReference type="InterPro" id="IPR012301">
    <property type="entry name" value="Malic_N_dom"/>
</dbReference>
<dbReference type="InterPro" id="IPR045213">
    <property type="entry name" value="Malic_NAD-bd_bact_type"/>
</dbReference>
<dbReference type="Pfam" id="PF00390">
    <property type="entry name" value="malic"/>
    <property type="match status" value="1"/>
</dbReference>
<dbReference type="InterPro" id="IPR015884">
    <property type="entry name" value="Malic_enzyme_CS"/>
</dbReference>
<dbReference type="InterPro" id="IPR046346">
    <property type="entry name" value="Aminoacid_DH-like_N_sf"/>
</dbReference>
<dbReference type="RefSeq" id="WP_107569945.1">
    <property type="nucleotide sequence ID" value="NZ_PYYB01000002.1"/>
</dbReference>
<evidence type="ECO:0000256" key="4">
    <source>
        <dbReference type="ARBA" id="ARBA00023002"/>
    </source>
</evidence>
<evidence type="ECO:0000256" key="7">
    <source>
        <dbReference type="PIRSR" id="PIRSR000106-2"/>
    </source>
</evidence>
<dbReference type="FunFam" id="3.40.50.10380:FF:000003">
    <property type="entry name" value="NADP-dependent malic enzyme"/>
    <property type="match status" value="1"/>
</dbReference>
<dbReference type="SUPFAM" id="SSF51735">
    <property type="entry name" value="NAD(P)-binding Rossmann-fold domains"/>
    <property type="match status" value="1"/>
</dbReference>
<dbReference type="SUPFAM" id="SSF55021">
    <property type="entry name" value="ACT-like"/>
    <property type="match status" value="1"/>
</dbReference>
<keyword evidence="12" id="KW-1185">Reference proteome</keyword>
<evidence type="ECO:0000256" key="2">
    <source>
        <dbReference type="ARBA" id="ARBA00008785"/>
    </source>
</evidence>
<dbReference type="PROSITE" id="PS00331">
    <property type="entry name" value="MALIC_ENZYMES"/>
    <property type="match status" value="1"/>
</dbReference>
<feature type="binding site" evidence="7">
    <location>
        <position position="368"/>
    </location>
    <ligand>
        <name>(S)-malate</name>
        <dbReference type="ChEBI" id="CHEBI:15589"/>
    </ligand>
</feature>
<organism evidence="11 12">
    <name type="scientific">Paraconexibacter algicola</name>
    <dbReference type="NCBI Taxonomy" id="2133960"/>
    <lineage>
        <taxon>Bacteria</taxon>
        <taxon>Bacillati</taxon>
        <taxon>Actinomycetota</taxon>
        <taxon>Thermoleophilia</taxon>
        <taxon>Solirubrobacterales</taxon>
        <taxon>Paraconexibacteraceae</taxon>
        <taxon>Paraconexibacter</taxon>
    </lineage>
</organism>
<dbReference type="InterPro" id="IPR012302">
    <property type="entry name" value="Malic_NAD-bd"/>
</dbReference>
<dbReference type="PANTHER" id="PTHR43237">
    <property type="entry name" value="NADP-DEPENDENT MALIC ENZYME"/>
    <property type="match status" value="1"/>
</dbReference>
<accession>A0A2T4UEL6</accession>
<dbReference type="OrthoDB" id="9805787at2"/>
<dbReference type="PIRSF" id="PIRSF000106">
    <property type="entry name" value="ME"/>
    <property type="match status" value="1"/>
</dbReference>
<comment type="caution">
    <text evidence="11">The sequence shown here is derived from an EMBL/GenBank/DDBJ whole genome shotgun (WGS) entry which is preliminary data.</text>
</comment>
<protein>
    <submittedName>
        <fullName evidence="11">NAD-dependent malic enzyme</fullName>
    </submittedName>
</protein>
<comment type="cofactor">
    <cofactor evidence="8">
        <name>Mg(2+)</name>
        <dbReference type="ChEBI" id="CHEBI:18420"/>
    </cofactor>
    <cofactor evidence="8">
        <name>Mn(2+)</name>
        <dbReference type="ChEBI" id="CHEBI:29035"/>
    </cofactor>
    <text evidence="8">Divalent metal cations. Prefers magnesium or manganese.</text>
</comment>
<dbReference type="InterPro" id="IPR045865">
    <property type="entry name" value="ACT-like_dom_sf"/>
</dbReference>
<gene>
    <name evidence="11" type="ORF">C7Y72_14680</name>
</gene>
<feature type="domain" description="ACT" evidence="10">
    <location>
        <begin position="12"/>
        <end position="86"/>
    </location>
</feature>
<keyword evidence="4" id="KW-0560">Oxidoreductase</keyword>
<dbReference type="PANTHER" id="PTHR43237:SF4">
    <property type="entry name" value="NADP-DEPENDENT MALIC ENZYME"/>
    <property type="match status" value="1"/>
</dbReference>
<dbReference type="InterPro" id="IPR001891">
    <property type="entry name" value="Malic_OxRdtase"/>
</dbReference>
<feature type="active site" description="Proton acceptor" evidence="6">
    <location>
        <position position="169"/>
    </location>
</feature>
<dbReference type="SMART" id="SM01274">
    <property type="entry name" value="malic"/>
    <property type="match status" value="1"/>
</dbReference>
<evidence type="ECO:0000313" key="11">
    <source>
        <dbReference type="EMBL" id="PTL56226.1"/>
    </source>
</evidence>
<dbReference type="InterPro" id="IPR037062">
    <property type="entry name" value="Malic_N_dom_sf"/>
</dbReference>
<dbReference type="GO" id="GO:0046872">
    <property type="term" value="F:metal ion binding"/>
    <property type="evidence" value="ECO:0007669"/>
    <property type="project" value="UniProtKB-KW"/>
</dbReference>
<dbReference type="InterPro" id="IPR051674">
    <property type="entry name" value="Malate_Decarboxylase"/>
</dbReference>
<dbReference type="GO" id="GO:0051287">
    <property type="term" value="F:NAD binding"/>
    <property type="evidence" value="ECO:0007669"/>
    <property type="project" value="InterPro"/>
</dbReference>
<dbReference type="SMART" id="SM00919">
    <property type="entry name" value="Malic_M"/>
    <property type="match status" value="1"/>
</dbReference>
<dbReference type="Gene3D" id="3.40.50.10380">
    <property type="entry name" value="Malic enzyme, N-terminal domain"/>
    <property type="match status" value="1"/>
</dbReference>
<evidence type="ECO:0000256" key="6">
    <source>
        <dbReference type="PIRSR" id="PIRSR000106-1"/>
    </source>
</evidence>
<dbReference type="InterPro" id="IPR002912">
    <property type="entry name" value="ACT_dom"/>
</dbReference>
<comment type="cofactor">
    <cofactor evidence="1">
        <name>Mn(2+)</name>
        <dbReference type="ChEBI" id="CHEBI:29035"/>
    </cofactor>
</comment>
<dbReference type="AlphaFoldDB" id="A0A2T4UEL6"/>
<dbReference type="PRINTS" id="PR00072">
    <property type="entry name" value="MALOXRDTASE"/>
</dbReference>
<feature type="active site" description="Proton donor" evidence="6">
    <location>
        <position position="114"/>
    </location>
</feature>
<dbReference type="Gene3D" id="3.40.50.720">
    <property type="entry name" value="NAD(P)-binding Rossmann-like Domain"/>
    <property type="match status" value="1"/>
</dbReference>
<feature type="binding site" evidence="8">
    <location>
        <position position="212"/>
    </location>
    <ligand>
        <name>a divalent metal cation</name>
        <dbReference type="ChEBI" id="CHEBI:60240"/>
    </ligand>
</feature>
<name>A0A2T4UEL6_9ACTN</name>